<protein>
    <submittedName>
        <fullName evidence="3">Endonuclease domain-containing protein</fullName>
    </submittedName>
</protein>
<evidence type="ECO:0000313" key="3">
    <source>
        <dbReference type="EMBL" id="MBD8524922.1"/>
    </source>
</evidence>
<dbReference type="InterPro" id="IPR011335">
    <property type="entry name" value="Restrct_endonuc-II-like"/>
</dbReference>
<dbReference type="AlphaFoldDB" id="A0AAW3ZIG1"/>
<dbReference type="PANTHER" id="PTHR38590">
    <property type="entry name" value="BLL0828 PROTEIN"/>
    <property type="match status" value="1"/>
</dbReference>
<feature type="domain" description="DUF559" evidence="2">
    <location>
        <begin position="13"/>
        <end position="115"/>
    </location>
</feature>
<dbReference type="SUPFAM" id="SSF52980">
    <property type="entry name" value="Restriction endonuclease-like"/>
    <property type="match status" value="1"/>
</dbReference>
<keyword evidence="3" id="KW-0540">Nuclease</keyword>
<reference evidence="3 4" key="1">
    <citation type="submission" date="2020-09" db="EMBL/GenBank/DDBJ databases">
        <title>Pseudoxanthomonas sp. CAU 1598 isolated from sand of Yaerae Beach.</title>
        <authorList>
            <person name="Kim W."/>
        </authorList>
    </citation>
    <scope>NUCLEOTIDE SEQUENCE [LARGE SCALE GENOMIC DNA]</scope>
    <source>
        <strain evidence="3 4">CAU 1598</strain>
    </source>
</reference>
<keyword evidence="4" id="KW-1185">Reference proteome</keyword>
<dbReference type="EMBL" id="JACYTR010000005">
    <property type="protein sequence ID" value="MBD8524922.1"/>
    <property type="molecule type" value="Genomic_DNA"/>
</dbReference>
<gene>
    <name evidence="3" type="ORF">IFO71_04120</name>
</gene>
<evidence type="ECO:0000313" key="4">
    <source>
        <dbReference type="Proteomes" id="UP000613768"/>
    </source>
</evidence>
<dbReference type="InterPro" id="IPR047216">
    <property type="entry name" value="Endonuclease_DUF559_bact"/>
</dbReference>
<keyword evidence="3" id="KW-0378">Hydrolase</keyword>
<evidence type="ECO:0000259" key="2">
    <source>
        <dbReference type="Pfam" id="PF04480"/>
    </source>
</evidence>
<dbReference type="GO" id="GO:0004519">
    <property type="term" value="F:endonuclease activity"/>
    <property type="evidence" value="ECO:0007669"/>
    <property type="project" value="UniProtKB-KW"/>
</dbReference>
<dbReference type="CDD" id="cd01038">
    <property type="entry name" value="Endonuclease_DUF559"/>
    <property type="match status" value="1"/>
</dbReference>
<keyword evidence="3" id="KW-0255">Endonuclease</keyword>
<feature type="region of interest" description="Disordered" evidence="1">
    <location>
        <begin position="120"/>
        <end position="139"/>
    </location>
</feature>
<organism evidence="3 4">
    <name type="scientific">Pseudomarimonas arenosa</name>
    <dbReference type="NCBI Taxonomy" id="2774145"/>
    <lineage>
        <taxon>Bacteria</taxon>
        <taxon>Pseudomonadati</taxon>
        <taxon>Pseudomonadota</taxon>
        <taxon>Gammaproteobacteria</taxon>
        <taxon>Lysobacterales</taxon>
        <taxon>Lysobacteraceae</taxon>
        <taxon>Pseudomarimonas</taxon>
    </lineage>
</organism>
<evidence type="ECO:0000256" key="1">
    <source>
        <dbReference type="SAM" id="MobiDB-lite"/>
    </source>
</evidence>
<dbReference type="RefSeq" id="WP_192028269.1">
    <property type="nucleotide sequence ID" value="NZ_JACYTR010000005.1"/>
</dbReference>
<name>A0AAW3ZIG1_9GAMM</name>
<dbReference type="InterPro" id="IPR007569">
    <property type="entry name" value="DUF559"/>
</dbReference>
<dbReference type="Pfam" id="PF04480">
    <property type="entry name" value="DUF559"/>
    <property type="match status" value="1"/>
</dbReference>
<dbReference type="Gene3D" id="3.40.960.10">
    <property type="entry name" value="VSR Endonuclease"/>
    <property type="match status" value="1"/>
</dbReference>
<dbReference type="Proteomes" id="UP000613768">
    <property type="component" value="Unassembled WGS sequence"/>
</dbReference>
<proteinExistence type="predicted"/>
<sequence length="139" mass="15216">MANRVILPLPSEAKNSARDLRSMATEAEQALWFQLRGGRFAGIRFRRKHPVPPCIADFCCLQAKLIVELDGSQQSNEIDGCRDAQLRGQGFEVIRVCNNQVCSDLNSALEYILTRAQARTLTPDPSPTGRGENSGGVSA</sequence>
<comment type="caution">
    <text evidence="3">The sequence shown here is derived from an EMBL/GenBank/DDBJ whole genome shotgun (WGS) entry which is preliminary data.</text>
</comment>
<accession>A0AAW3ZIG1</accession>
<dbReference type="PANTHER" id="PTHR38590:SF1">
    <property type="entry name" value="BLL0828 PROTEIN"/>
    <property type="match status" value="1"/>
</dbReference>